<dbReference type="GO" id="GO:0018493">
    <property type="term" value="F:formylmethanofuran dehydrogenase activity"/>
    <property type="evidence" value="ECO:0007669"/>
    <property type="project" value="InterPro"/>
</dbReference>
<evidence type="ECO:0000256" key="1">
    <source>
        <dbReference type="ARBA" id="ARBA00023002"/>
    </source>
</evidence>
<dbReference type="SUPFAM" id="SSF53706">
    <property type="entry name" value="Formate dehydrogenase/DMSO reductase, domains 1-3"/>
    <property type="match status" value="1"/>
</dbReference>
<organism evidence="3">
    <name type="scientific">marine sediment metagenome</name>
    <dbReference type="NCBI Taxonomy" id="412755"/>
    <lineage>
        <taxon>unclassified sequences</taxon>
        <taxon>metagenomes</taxon>
        <taxon>ecological metagenomes</taxon>
    </lineage>
</organism>
<dbReference type="GO" id="GO:0003954">
    <property type="term" value="F:NADH dehydrogenase activity"/>
    <property type="evidence" value="ECO:0007669"/>
    <property type="project" value="TreeGrafter"/>
</dbReference>
<feature type="domain" description="Molybdopterin oxidoreductase" evidence="2">
    <location>
        <begin position="49"/>
        <end position="427"/>
    </location>
</feature>
<keyword evidence="1" id="KW-0560">Oxidoreductase</keyword>
<dbReference type="PANTHER" id="PTHR43105">
    <property type="entry name" value="RESPIRATORY NITRATE REDUCTASE"/>
    <property type="match status" value="1"/>
</dbReference>
<comment type="caution">
    <text evidence="3">The sequence shown here is derived from an EMBL/GenBank/DDBJ whole genome shotgun (WGS) entry which is preliminary data.</text>
</comment>
<dbReference type="GO" id="GO:0015948">
    <property type="term" value="P:methanogenesis"/>
    <property type="evidence" value="ECO:0007669"/>
    <property type="project" value="InterPro"/>
</dbReference>
<evidence type="ECO:0000313" key="3">
    <source>
        <dbReference type="EMBL" id="KKN09585.1"/>
    </source>
</evidence>
<reference evidence="3" key="1">
    <citation type="journal article" date="2015" name="Nature">
        <title>Complex archaea that bridge the gap between prokaryotes and eukaryotes.</title>
        <authorList>
            <person name="Spang A."/>
            <person name="Saw J.H."/>
            <person name="Jorgensen S.L."/>
            <person name="Zaremba-Niedzwiedzka K."/>
            <person name="Martijn J."/>
            <person name="Lind A.E."/>
            <person name="van Eijk R."/>
            <person name="Schleper C."/>
            <person name="Guy L."/>
            <person name="Ettema T.J."/>
        </authorList>
    </citation>
    <scope>NUCLEOTIDE SEQUENCE</scope>
</reference>
<dbReference type="InterPro" id="IPR006656">
    <property type="entry name" value="Mopterin_OxRdtase"/>
</dbReference>
<dbReference type="GO" id="GO:0016020">
    <property type="term" value="C:membrane"/>
    <property type="evidence" value="ECO:0007669"/>
    <property type="project" value="TreeGrafter"/>
</dbReference>
<dbReference type="InterPro" id="IPR050123">
    <property type="entry name" value="Prok_molybdopt-oxidoreductase"/>
</dbReference>
<dbReference type="GO" id="GO:0022904">
    <property type="term" value="P:respiratory electron transport chain"/>
    <property type="evidence" value="ECO:0007669"/>
    <property type="project" value="TreeGrafter"/>
</dbReference>
<proteinExistence type="predicted"/>
<dbReference type="AlphaFoldDB" id="A0A0F9MQJ2"/>
<dbReference type="PANTHER" id="PTHR43105:SF14">
    <property type="entry name" value="FORMATE DEHYDROGENASE H"/>
    <property type="match status" value="1"/>
</dbReference>
<accession>A0A0F9MQJ2</accession>
<dbReference type="PIRSF" id="PIRSF005646">
    <property type="entry name" value="FwdB"/>
    <property type="match status" value="1"/>
</dbReference>
<dbReference type="InterPro" id="IPR016457">
    <property type="entry name" value="Formylmethanofuran_DH_bsu"/>
</dbReference>
<dbReference type="EMBL" id="LAZR01004331">
    <property type="protein sequence ID" value="KKN09585.1"/>
    <property type="molecule type" value="Genomic_DNA"/>
</dbReference>
<gene>
    <name evidence="3" type="ORF">LCGC14_1045150</name>
</gene>
<evidence type="ECO:0000259" key="2">
    <source>
        <dbReference type="Pfam" id="PF00384"/>
    </source>
</evidence>
<dbReference type="NCBIfam" id="TIGR03129">
    <property type="entry name" value="one_C_dehyd_B"/>
    <property type="match status" value="1"/>
</dbReference>
<dbReference type="Gene3D" id="3.40.228.10">
    <property type="entry name" value="Dimethylsulfoxide Reductase, domain 2"/>
    <property type="match status" value="2"/>
</dbReference>
<name>A0A0F9MQJ2_9ZZZZ</name>
<dbReference type="Pfam" id="PF00384">
    <property type="entry name" value="Molybdopterin"/>
    <property type="match status" value="1"/>
</dbReference>
<protein>
    <recommendedName>
        <fullName evidence="2">Molybdopterin oxidoreductase domain-containing protein</fullName>
    </recommendedName>
</protein>
<sequence>MVIERVKCSGCSLLCDDIIIRSDGLYIDEIVGACLKGKERFDQITSKNRILFPLVRKNGKLEKVSLDVAVKKTLQLVKKSSRPLLYGFSTVSCEAQLKGLELARLINGFIDSNSTICQGKVLNTSKETGITLTTISEVINKADLLILWGANVAESIPRLLNKTLFSRGKFRMTGREIKTLIVIDPVKTTSFGVMGVRDVALLIEPGKDIDLIRVLKKECCTAGNIPNSGVAGIDKDDLRRLLLHLNGAENGVIFIGQGLLRPQAGVNIIKELLQLIQLINVKQQKGRFSVMMLGGHYNMAGFDHVALSTYGKNNSLQFSNNKLIETFETIVSKIENEDFDCSIIVGTDPISHFPRQLSKKLMAKPIILIDNKQSVTSQVADVVIPSTITGIESAGLAYRLDHVPIQLEKILNPPNNILTDEEILNKLIVGIKEG</sequence>
<dbReference type="Gene3D" id="3.40.50.740">
    <property type="match status" value="2"/>
</dbReference>